<protein>
    <submittedName>
        <fullName evidence="5">ATP-binding cassette domain-containing protein</fullName>
    </submittedName>
</protein>
<keyword evidence="6" id="KW-1185">Reference proteome</keyword>
<dbReference type="SUPFAM" id="SSF52540">
    <property type="entry name" value="P-loop containing nucleoside triphosphate hydrolases"/>
    <property type="match status" value="1"/>
</dbReference>
<accession>A0ABT6ZRZ8</accession>
<feature type="region of interest" description="Disordered" evidence="3">
    <location>
        <begin position="280"/>
        <end position="325"/>
    </location>
</feature>
<keyword evidence="1" id="KW-0547">Nucleotide-binding</keyword>
<comment type="caution">
    <text evidence="5">The sequence shown here is derived from an EMBL/GenBank/DDBJ whole genome shotgun (WGS) entry which is preliminary data.</text>
</comment>
<sequence length="325" mass="34135">MGRRTERRTRRRAGRAERSTPRGPYDAMGFPLDAGEPATVRLEGVRKVYGEGDAAVTALDGVTAHFAPGTFTAVMGLSGSGKSTFLRCAAGLDRASAGTVSLEGRDLGAMNETALTKLRRDRVGFLSERFTLPPALTVERITERITERTTAQDPDRNAERGADRNVERAGLTARVWHLPVQLLGGRQPTGASAAGGGGAGADLARALAARPAVLFADEPTGTLDTRAGAELLALLRQAVDEEGQTVIIATREPDAASCADRVLFLVDGRIADEMKAPTSEKIADRMTRPWHPAPHAGPRRGGSGRKGQAGQGGEGVQDAAGRAVA</sequence>
<feature type="region of interest" description="Disordered" evidence="3">
    <location>
        <begin position="1"/>
        <end position="32"/>
    </location>
</feature>
<reference evidence="5 6" key="1">
    <citation type="submission" date="2023-05" db="EMBL/GenBank/DDBJ databases">
        <title>Streptantibioticus silvisoli sp. nov., acidotolerant actinomycetes 1 from pine litter.</title>
        <authorList>
            <person name="Swiecimska M."/>
            <person name="Golinska P."/>
            <person name="Sangal V."/>
            <person name="Wachnowicz B."/>
            <person name="Goodfellow M."/>
        </authorList>
    </citation>
    <scope>NUCLEOTIDE SEQUENCE [LARGE SCALE GENOMIC DNA]</scope>
    <source>
        <strain evidence="5 6">DSM 42109</strain>
    </source>
</reference>
<dbReference type="Proteomes" id="UP001214441">
    <property type="component" value="Unassembled WGS sequence"/>
</dbReference>
<dbReference type="GO" id="GO:0005524">
    <property type="term" value="F:ATP binding"/>
    <property type="evidence" value="ECO:0007669"/>
    <property type="project" value="UniProtKB-KW"/>
</dbReference>
<dbReference type="RefSeq" id="WP_274042737.1">
    <property type="nucleotide sequence ID" value="NZ_JANCPR020000005.1"/>
</dbReference>
<evidence type="ECO:0000256" key="3">
    <source>
        <dbReference type="SAM" id="MobiDB-lite"/>
    </source>
</evidence>
<evidence type="ECO:0000313" key="5">
    <source>
        <dbReference type="EMBL" id="MDJ1131559.1"/>
    </source>
</evidence>
<dbReference type="InterPro" id="IPR015854">
    <property type="entry name" value="ABC_transpr_LolD-like"/>
</dbReference>
<evidence type="ECO:0000256" key="1">
    <source>
        <dbReference type="ARBA" id="ARBA00022741"/>
    </source>
</evidence>
<dbReference type="PANTHER" id="PTHR24220">
    <property type="entry name" value="IMPORT ATP-BINDING PROTEIN"/>
    <property type="match status" value="1"/>
</dbReference>
<dbReference type="PANTHER" id="PTHR24220:SF685">
    <property type="entry name" value="ABC TRANSPORTER RELATED"/>
    <property type="match status" value="1"/>
</dbReference>
<name>A0ABT6ZRZ8_9ACTN</name>
<organism evidence="5 6">
    <name type="scientific">Streptomyces iconiensis</name>
    <dbReference type="NCBI Taxonomy" id="1384038"/>
    <lineage>
        <taxon>Bacteria</taxon>
        <taxon>Bacillati</taxon>
        <taxon>Actinomycetota</taxon>
        <taxon>Actinomycetes</taxon>
        <taxon>Kitasatosporales</taxon>
        <taxon>Streptomycetaceae</taxon>
        <taxon>Streptomyces</taxon>
    </lineage>
</organism>
<proteinExistence type="predicted"/>
<feature type="domain" description="ABC transporter" evidence="4">
    <location>
        <begin position="40"/>
        <end position="292"/>
    </location>
</feature>
<evidence type="ECO:0000256" key="2">
    <source>
        <dbReference type="ARBA" id="ARBA00022840"/>
    </source>
</evidence>
<dbReference type="SMART" id="SM00382">
    <property type="entry name" value="AAA"/>
    <property type="match status" value="1"/>
</dbReference>
<dbReference type="Gene3D" id="3.40.50.300">
    <property type="entry name" value="P-loop containing nucleotide triphosphate hydrolases"/>
    <property type="match status" value="1"/>
</dbReference>
<dbReference type="InterPro" id="IPR027417">
    <property type="entry name" value="P-loop_NTPase"/>
</dbReference>
<dbReference type="PROSITE" id="PS50893">
    <property type="entry name" value="ABC_TRANSPORTER_2"/>
    <property type="match status" value="1"/>
</dbReference>
<dbReference type="InterPro" id="IPR003439">
    <property type="entry name" value="ABC_transporter-like_ATP-bd"/>
</dbReference>
<feature type="compositionally biased region" description="Basic residues" evidence="3">
    <location>
        <begin position="1"/>
        <end position="13"/>
    </location>
</feature>
<dbReference type="InterPro" id="IPR003593">
    <property type="entry name" value="AAA+_ATPase"/>
</dbReference>
<dbReference type="Pfam" id="PF00005">
    <property type="entry name" value="ABC_tran"/>
    <property type="match status" value="1"/>
</dbReference>
<evidence type="ECO:0000259" key="4">
    <source>
        <dbReference type="PROSITE" id="PS50893"/>
    </source>
</evidence>
<feature type="compositionally biased region" description="Low complexity" evidence="3">
    <location>
        <begin position="316"/>
        <end position="325"/>
    </location>
</feature>
<feature type="compositionally biased region" description="Gly residues" evidence="3">
    <location>
        <begin position="299"/>
        <end position="315"/>
    </location>
</feature>
<gene>
    <name evidence="5" type="ORF">NMN56_006220</name>
</gene>
<evidence type="ECO:0000313" key="6">
    <source>
        <dbReference type="Proteomes" id="UP001214441"/>
    </source>
</evidence>
<dbReference type="EMBL" id="JANCPR020000005">
    <property type="protein sequence ID" value="MDJ1131559.1"/>
    <property type="molecule type" value="Genomic_DNA"/>
</dbReference>
<keyword evidence="2 5" id="KW-0067">ATP-binding</keyword>